<dbReference type="SMART" id="SM00906">
    <property type="entry name" value="Fungal_trans"/>
    <property type="match status" value="1"/>
</dbReference>
<dbReference type="PANTHER" id="PTHR46910:SF3">
    <property type="entry name" value="HALOTOLERANCE PROTEIN 9-RELATED"/>
    <property type="match status" value="1"/>
</dbReference>
<reference evidence="7" key="1">
    <citation type="submission" date="2021-07" db="EMBL/GenBank/DDBJ databases">
        <authorList>
            <person name="Branca A.L. A."/>
        </authorList>
    </citation>
    <scope>NUCLEOTIDE SEQUENCE</scope>
</reference>
<evidence type="ECO:0000256" key="3">
    <source>
        <dbReference type="ARBA" id="ARBA00023125"/>
    </source>
</evidence>
<feature type="compositionally biased region" description="Polar residues" evidence="5">
    <location>
        <begin position="525"/>
        <end position="534"/>
    </location>
</feature>
<name>A0A9W4JH17_9EURO</name>
<evidence type="ECO:0000256" key="1">
    <source>
        <dbReference type="ARBA" id="ARBA00004123"/>
    </source>
</evidence>
<feature type="compositionally biased region" description="Basic and acidic residues" evidence="5">
    <location>
        <begin position="428"/>
        <end position="441"/>
    </location>
</feature>
<organism evidence="7 8">
    <name type="scientific">Penicillium salamii</name>
    <dbReference type="NCBI Taxonomy" id="1612424"/>
    <lineage>
        <taxon>Eukaryota</taxon>
        <taxon>Fungi</taxon>
        <taxon>Dikarya</taxon>
        <taxon>Ascomycota</taxon>
        <taxon>Pezizomycotina</taxon>
        <taxon>Eurotiomycetes</taxon>
        <taxon>Eurotiomycetidae</taxon>
        <taxon>Eurotiales</taxon>
        <taxon>Aspergillaceae</taxon>
        <taxon>Penicillium</taxon>
    </lineage>
</organism>
<keyword evidence="4" id="KW-0539">Nucleus</keyword>
<dbReference type="InterPro" id="IPR050987">
    <property type="entry name" value="AtrR-like"/>
</dbReference>
<sequence length="1191" mass="134127">MAHHDPERVVRIMLAWHSLELVTCISLQTLWAGYGQICAITAQATTTAAAEHLSKLCGVESGNAGSTFPLILKLISPPRKNNGNADEGHLRKMLSYEVEQYFYSNVVPLLDEDIGIAQCLTSTRGVDGRKDEDQLKDLMATIMVDLRPKYPVAGEKRSVLSHTQVCGALDWLARFHSRSRILLPKSLESCVLPPLQESKRRQSANTVGAGLWLNGGYTYLATRRKEYASLVEDDSEWTDAMCKAPEGSSLSVAEMAALVLTPRGRSVESYIHGDVKSENLFTNETGDQVAFFDFQYVGVGLGVCDLAKLFTCSVPLHLLVDEPDLPEELAMCEGERRLLERYRNSLQDQEYDWETFTRHWETALVDWCRFQASWGFWGNTEWLEARVRCILADQSWREWLYQQVCDGNVPCKACISNKRDCQQSGTDMRGRWREAGREKTNKRVQNSKFGQVRDEQDLNSSRPLRSHPKGHEKDFHATRSGQKSVADESITPFSGETSLTHNITVVEGRLEQMGVRYPRLRSESPHQSFSSRFTPSPPASPREIPKQQSKRHLLFEVLDSHKIVPDREQWDRVMKTFCDEVLILVPFLHLPSVWEAYESMWDDKLVTPSVRGSPRAEWRFTSSYVLLCLANGTCVESSRVNDQEVQYSAGWSLYRAARDIFGDLLDVFGECTNQILLLQNIILMVIYLFRLDAHGPAEKLLALAISHSHHIGLQRRQVVESMNKFDSEIARRLWWCTYLMDRRLAIETGRPFLIQDLNVDIGLPQGMSDELLSKYRGLAHLHSSELDDFDTGSSPTTVPYLIAMVSYSRVIGKVWEALYGASTSDSTPSPLLKEYLELLATQSQGDLQPEFTYDPQSPGSYKANGLAWWQIKQQLMMRIVSIIVNSCVKTFGYLLTAMQRWSSLYLLIRKPMLHNKGNPSLSAPETIENEVVCMRLAQSTIKDFTNIPEDHPKYTFPFLHYLTSAIITALGLIIKQASFKNTYGDLTLEAARSLKKHCRRTWVSGKMARAVWKLNQMAEAILNPSTRSHEASGNRNQNLSMAQIVDSSYLNNAPRSKTSQPDVQSTQNQIFSEADHACHQMQTGQSVSLEQDHFISTDHLSAYFLQQGSRSGVAPGISHSVETGDISSFPAGASPSAWSIPSAQLPILGADVVGSDSNAWFPGEIIDGGMEWLQALYVGDLDSHVPLDMHW</sequence>
<dbReference type="EMBL" id="CAJVPD010000245">
    <property type="protein sequence ID" value="CAG8390948.1"/>
    <property type="molecule type" value="Genomic_DNA"/>
</dbReference>
<dbReference type="Pfam" id="PF02958">
    <property type="entry name" value="EcKL"/>
    <property type="match status" value="1"/>
</dbReference>
<dbReference type="SUPFAM" id="SSF56112">
    <property type="entry name" value="Protein kinase-like (PK-like)"/>
    <property type="match status" value="1"/>
</dbReference>
<dbReference type="OrthoDB" id="5427699at2759"/>
<dbReference type="PANTHER" id="PTHR46910">
    <property type="entry name" value="TRANSCRIPTION FACTOR PDR1"/>
    <property type="match status" value="1"/>
</dbReference>
<evidence type="ECO:0000256" key="5">
    <source>
        <dbReference type="SAM" id="MobiDB-lite"/>
    </source>
</evidence>
<comment type="subcellular location">
    <subcellularLocation>
        <location evidence="1">Nucleus</location>
    </subcellularLocation>
</comment>
<dbReference type="CDD" id="cd12148">
    <property type="entry name" value="fungal_TF_MHR"/>
    <property type="match status" value="1"/>
</dbReference>
<feature type="region of interest" description="Disordered" evidence="5">
    <location>
        <begin position="521"/>
        <end position="547"/>
    </location>
</feature>
<evidence type="ECO:0000256" key="2">
    <source>
        <dbReference type="ARBA" id="ARBA00022723"/>
    </source>
</evidence>
<dbReference type="GO" id="GO:0003677">
    <property type="term" value="F:DNA binding"/>
    <property type="evidence" value="ECO:0007669"/>
    <property type="project" value="UniProtKB-KW"/>
</dbReference>
<feature type="domain" description="Xylanolytic transcriptional activator regulatory" evidence="6">
    <location>
        <begin position="697"/>
        <end position="770"/>
    </location>
</feature>
<proteinExistence type="predicted"/>
<dbReference type="Gene3D" id="3.90.1200.10">
    <property type="match status" value="1"/>
</dbReference>
<evidence type="ECO:0000259" key="6">
    <source>
        <dbReference type="SMART" id="SM00906"/>
    </source>
</evidence>
<keyword evidence="2" id="KW-0479">Metal-binding</keyword>
<feature type="region of interest" description="Disordered" evidence="5">
    <location>
        <begin position="421"/>
        <end position="493"/>
    </location>
</feature>
<dbReference type="InterPro" id="IPR011009">
    <property type="entry name" value="Kinase-like_dom_sf"/>
</dbReference>
<evidence type="ECO:0000256" key="4">
    <source>
        <dbReference type="ARBA" id="ARBA00023242"/>
    </source>
</evidence>
<dbReference type="InterPro" id="IPR007219">
    <property type="entry name" value="XnlR_reg_dom"/>
</dbReference>
<dbReference type="GO" id="GO:0003700">
    <property type="term" value="F:DNA-binding transcription factor activity"/>
    <property type="evidence" value="ECO:0007669"/>
    <property type="project" value="InterPro"/>
</dbReference>
<accession>A0A9W4JH17</accession>
<evidence type="ECO:0000313" key="8">
    <source>
        <dbReference type="Proteomes" id="UP001152592"/>
    </source>
</evidence>
<dbReference type="GO" id="GO:0006351">
    <property type="term" value="P:DNA-templated transcription"/>
    <property type="evidence" value="ECO:0007669"/>
    <property type="project" value="InterPro"/>
</dbReference>
<comment type="caution">
    <text evidence="7">The sequence shown here is derived from an EMBL/GenBank/DDBJ whole genome shotgun (WGS) entry which is preliminary data.</text>
</comment>
<keyword evidence="3" id="KW-0238">DNA-binding</keyword>
<gene>
    <name evidence="7" type="ORF">PSALAMII_LOCUS6687</name>
</gene>
<protein>
    <recommendedName>
        <fullName evidence="6">Xylanolytic transcriptional activator regulatory domain-containing protein</fullName>
    </recommendedName>
</protein>
<evidence type="ECO:0000313" key="7">
    <source>
        <dbReference type="EMBL" id="CAG8390948.1"/>
    </source>
</evidence>
<dbReference type="Pfam" id="PF04082">
    <property type="entry name" value="Fungal_trans"/>
    <property type="match status" value="1"/>
</dbReference>
<dbReference type="GO" id="GO:0008270">
    <property type="term" value="F:zinc ion binding"/>
    <property type="evidence" value="ECO:0007669"/>
    <property type="project" value="InterPro"/>
</dbReference>
<dbReference type="GO" id="GO:0005634">
    <property type="term" value="C:nucleus"/>
    <property type="evidence" value="ECO:0007669"/>
    <property type="project" value="UniProtKB-SubCell"/>
</dbReference>
<dbReference type="Proteomes" id="UP001152592">
    <property type="component" value="Unassembled WGS sequence"/>
</dbReference>
<dbReference type="InterPro" id="IPR004119">
    <property type="entry name" value="EcKL"/>
</dbReference>
<dbReference type="AlphaFoldDB" id="A0A9W4JH17"/>